<dbReference type="GO" id="GO:0016787">
    <property type="term" value="F:hydrolase activity"/>
    <property type="evidence" value="ECO:0007669"/>
    <property type="project" value="UniProtKB-KW"/>
</dbReference>
<dbReference type="EMBL" id="RAWI01000010">
    <property type="protein sequence ID" value="RKI16389.1"/>
    <property type="molecule type" value="Genomic_DNA"/>
</dbReference>
<dbReference type="InterPro" id="IPR000073">
    <property type="entry name" value="AB_hydrolase_1"/>
</dbReference>
<dbReference type="InterPro" id="IPR029058">
    <property type="entry name" value="AB_hydrolase_fold"/>
</dbReference>
<dbReference type="Gene3D" id="3.40.50.1820">
    <property type="entry name" value="alpha/beta hydrolase"/>
    <property type="match status" value="1"/>
</dbReference>
<dbReference type="RefSeq" id="WP_120630630.1">
    <property type="nucleotide sequence ID" value="NZ_RAWI01000010.1"/>
</dbReference>
<evidence type="ECO:0000313" key="3">
    <source>
        <dbReference type="Proteomes" id="UP000278907"/>
    </source>
</evidence>
<sequence length="378" mass="42931">PRTLPPDPVPYIPDGHRVILFLHGHSSSADEALPLIPELLKAGLAIGTKYAVISFDLPNSGYAETFAHTRAALSNATTYPGGIFDGELVRTPILDFEEDFVVAFVEALDRITPIKDRFAGVIGGSLGGNLGLRLGRRDLRAQPWIGAGIVSWSPASVWDPMIRDEIKRKGPDRCRDHWDLPEITGSRADYFAEVFDRFIDPVFMRTQQPEFWYSQSWIPCRQFHIREARLARRETYCANFRQWHWRLAGEQLIYSHVDRVNHFDNTTPWRYELNTVRQLLAAGQDDNFQGSNIFDATRTLSNLMANTPGESLFLLRTGHSIHVERPAFLAREIARFLFKPQPTRRTDVSFLVPLLLSPRPPRRTDVSFLVPLLMSGPG</sequence>
<feature type="non-terminal residue" evidence="2">
    <location>
        <position position="1"/>
    </location>
</feature>
<keyword evidence="3" id="KW-1185">Reference proteome</keyword>
<gene>
    <name evidence="2" type="ORF">D7Y13_02350</name>
</gene>
<evidence type="ECO:0000259" key="1">
    <source>
        <dbReference type="Pfam" id="PF12697"/>
    </source>
</evidence>
<reference evidence="2 3" key="1">
    <citation type="submission" date="2018-09" db="EMBL/GenBank/DDBJ databases">
        <authorList>
            <person name="Livingstone P.G."/>
            <person name="Whitworth D.E."/>
        </authorList>
    </citation>
    <scope>NUCLEOTIDE SEQUENCE [LARGE SCALE GENOMIC DNA]</scope>
    <source>
        <strain evidence="2 3">CA031B</strain>
    </source>
</reference>
<dbReference type="SUPFAM" id="SSF53474">
    <property type="entry name" value="alpha/beta-Hydrolases"/>
    <property type="match status" value="1"/>
</dbReference>
<name>A0ABX9QQ87_9BACT</name>
<protein>
    <submittedName>
        <fullName evidence="2">Alpha/beta fold hydrolase</fullName>
    </submittedName>
</protein>
<keyword evidence="2" id="KW-0378">Hydrolase</keyword>
<comment type="caution">
    <text evidence="2">The sequence shown here is derived from an EMBL/GenBank/DDBJ whole genome shotgun (WGS) entry which is preliminary data.</text>
</comment>
<accession>A0ABX9QQ87</accession>
<dbReference type="Proteomes" id="UP000278907">
    <property type="component" value="Unassembled WGS sequence"/>
</dbReference>
<organism evidence="2 3">
    <name type="scientific">Corallococcus praedator</name>
    <dbReference type="NCBI Taxonomy" id="2316724"/>
    <lineage>
        <taxon>Bacteria</taxon>
        <taxon>Pseudomonadati</taxon>
        <taxon>Myxococcota</taxon>
        <taxon>Myxococcia</taxon>
        <taxon>Myxococcales</taxon>
        <taxon>Cystobacterineae</taxon>
        <taxon>Myxococcaceae</taxon>
        <taxon>Corallococcus</taxon>
    </lineage>
</organism>
<dbReference type="Pfam" id="PF12697">
    <property type="entry name" value="Abhydrolase_6"/>
    <property type="match status" value="1"/>
</dbReference>
<proteinExistence type="predicted"/>
<evidence type="ECO:0000313" key="2">
    <source>
        <dbReference type="EMBL" id="RKI16389.1"/>
    </source>
</evidence>
<feature type="domain" description="AB hydrolase-1" evidence="1">
    <location>
        <begin position="19"/>
        <end position="331"/>
    </location>
</feature>